<evidence type="ECO:0000313" key="4">
    <source>
        <dbReference type="EMBL" id="CCX06911.1"/>
    </source>
</evidence>
<dbReference type="eggNOG" id="KOG2223">
    <property type="taxonomic scope" value="Eukaryota"/>
</dbReference>
<feature type="compositionally biased region" description="Polar residues" evidence="2">
    <location>
        <begin position="208"/>
        <end position="219"/>
    </location>
</feature>
<evidence type="ECO:0000313" key="5">
    <source>
        <dbReference type="Proteomes" id="UP000018144"/>
    </source>
</evidence>
<dbReference type="OrthoDB" id="289721at2759"/>
<dbReference type="InterPro" id="IPR053949">
    <property type="entry name" value="SBE2/SBE22_M"/>
</dbReference>
<dbReference type="PANTHER" id="PTHR47219">
    <property type="entry name" value="RAB GTPASE-ACTIVATING PROTEIN 1-LIKE"/>
    <property type="match status" value="1"/>
</dbReference>
<feature type="compositionally biased region" description="Basic and acidic residues" evidence="2">
    <location>
        <begin position="57"/>
        <end position="66"/>
    </location>
</feature>
<feature type="compositionally biased region" description="Polar residues" evidence="2">
    <location>
        <begin position="90"/>
        <end position="105"/>
    </location>
</feature>
<evidence type="ECO:0000259" key="3">
    <source>
        <dbReference type="PROSITE" id="PS50086"/>
    </source>
</evidence>
<dbReference type="STRING" id="1076935.U4KY69"/>
<feature type="compositionally biased region" description="Basic and acidic residues" evidence="2">
    <location>
        <begin position="220"/>
        <end position="229"/>
    </location>
</feature>
<dbReference type="GO" id="GO:0031267">
    <property type="term" value="F:small GTPase binding"/>
    <property type="evidence" value="ECO:0007669"/>
    <property type="project" value="TreeGrafter"/>
</dbReference>
<feature type="compositionally biased region" description="Low complexity" evidence="2">
    <location>
        <begin position="22"/>
        <end position="32"/>
    </location>
</feature>
<reference evidence="4 5" key="1">
    <citation type="journal article" date="2013" name="PLoS Genet.">
        <title>The genome and development-dependent transcriptomes of Pyronema confluens: a window into fungal evolution.</title>
        <authorList>
            <person name="Traeger S."/>
            <person name="Altegoer F."/>
            <person name="Freitag M."/>
            <person name="Gabaldon T."/>
            <person name="Kempken F."/>
            <person name="Kumar A."/>
            <person name="Marcet-Houben M."/>
            <person name="Poggeler S."/>
            <person name="Stajich J.E."/>
            <person name="Nowrousian M."/>
        </authorList>
    </citation>
    <scope>NUCLEOTIDE SEQUENCE [LARGE SCALE GENOMIC DNA]</scope>
    <source>
        <strain evidence="5">CBS 100304</strain>
        <tissue evidence="4">Vegetative mycelium</tissue>
    </source>
</reference>
<dbReference type="InterPro" id="IPR050302">
    <property type="entry name" value="Rab_GAP_TBC_domain"/>
</dbReference>
<dbReference type="InterPro" id="IPR000195">
    <property type="entry name" value="Rab-GAP-TBC_dom"/>
</dbReference>
<dbReference type="Gene3D" id="1.10.472.80">
    <property type="entry name" value="Ypt/Rab-GAP domain of gyp1p, domain 3"/>
    <property type="match status" value="1"/>
</dbReference>
<feature type="compositionally biased region" description="Acidic residues" evidence="2">
    <location>
        <begin position="181"/>
        <end position="197"/>
    </location>
</feature>
<feature type="compositionally biased region" description="Acidic residues" evidence="2">
    <location>
        <begin position="46"/>
        <end position="56"/>
    </location>
</feature>
<keyword evidence="1" id="KW-0175">Coiled coil</keyword>
<name>U4KY69_PYROM</name>
<dbReference type="PANTHER" id="PTHR47219:SF15">
    <property type="entry name" value="TBC1 DOMAIN FAMILY MEMBER 12 ISOFORM X1"/>
    <property type="match status" value="1"/>
</dbReference>
<dbReference type="Gene3D" id="1.10.8.270">
    <property type="entry name" value="putative rabgap domain of human tbc1 domain family member 14 like domains"/>
    <property type="match status" value="1"/>
</dbReference>
<dbReference type="AlphaFoldDB" id="U4KY69"/>
<feature type="coiled-coil region" evidence="1">
    <location>
        <begin position="346"/>
        <end position="386"/>
    </location>
</feature>
<dbReference type="EMBL" id="HF935323">
    <property type="protein sequence ID" value="CCX06911.1"/>
    <property type="molecule type" value="Genomic_DNA"/>
</dbReference>
<organism evidence="4 5">
    <name type="scientific">Pyronema omphalodes (strain CBS 100304)</name>
    <name type="common">Pyronema confluens</name>
    <dbReference type="NCBI Taxonomy" id="1076935"/>
    <lineage>
        <taxon>Eukaryota</taxon>
        <taxon>Fungi</taxon>
        <taxon>Dikarya</taxon>
        <taxon>Ascomycota</taxon>
        <taxon>Pezizomycotina</taxon>
        <taxon>Pezizomycetes</taxon>
        <taxon>Pezizales</taxon>
        <taxon>Pyronemataceae</taxon>
        <taxon>Pyronema</taxon>
    </lineage>
</organism>
<dbReference type="Pfam" id="PF22874">
    <property type="entry name" value="SBE2_M"/>
    <property type="match status" value="1"/>
</dbReference>
<accession>U4KY69</accession>
<proteinExistence type="predicted"/>
<feature type="domain" description="Rab-GAP TBC" evidence="3">
    <location>
        <begin position="416"/>
        <end position="619"/>
    </location>
</feature>
<dbReference type="OMA" id="WSKAIGN"/>
<feature type="region of interest" description="Disordered" evidence="2">
    <location>
        <begin position="275"/>
        <end position="320"/>
    </location>
</feature>
<evidence type="ECO:0000256" key="1">
    <source>
        <dbReference type="SAM" id="Coils"/>
    </source>
</evidence>
<dbReference type="FunFam" id="1.10.8.270:FF:000034">
    <property type="entry name" value="TBC (Tre-2/Bub2/Cdc16) domain family"/>
    <property type="match status" value="1"/>
</dbReference>
<gene>
    <name evidence="4" type="ORF">PCON_06498</name>
</gene>
<dbReference type="GO" id="GO:0005096">
    <property type="term" value="F:GTPase activator activity"/>
    <property type="evidence" value="ECO:0007669"/>
    <property type="project" value="TreeGrafter"/>
</dbReference>
<feature type="compositionally biased region" description="Basic and acidic residues" evidence="2">
    <location>
        <begin position="275"/>
        <end position="295"/>
    </location>
</feature>
<dbReference type="SMART" id="SM00164">
    <property type="entry name" value="TBC"/>
    <property type="match status" value="1"/>
</dbReference>
<dbReference type="PROSITE" id="PS50086">
    <property type="entry name" value="TBC_RABGAP"/>
    <property type="match status" value="1"/>
</dbReference>
<dbReference type="Proteomes" id="UP000018144">
    <property type="component" value="Unassembled WGS sequence"/>
</dbReference>
<keyword evidence="5" id="KW-1185">Reference proteome</keyword>
<dbReference type="Pfam" id="PF00566">
    <property type="entry name" value="RabGAP-TBC"/>
    <property type="match status" value="1"/>
</dbReference>
<sequence>MATVGTLPPGFVIHGASEKDPSVASTSSIPSSFTLDDRGILHGMNDMEEIGLDDDVERGRSQDRKAQRGSLPTTIRDLTHAQLKRPPYPTVQTNNFSSHSHTQSVPPVDHLAAPSASGRSKKSHSTPSLPRNRHSSPAPLSAAGYTNGNGVAPLPVGKVYRPKVSPAGPKRTSWQRKTSEQLEEEYDKEDTDDEVPDDAIFYNVPISPRSSMAYSTTPSPDRETRREKNANGTTTPPEAPKIPTVQIIQTNGLGRSKSWSDAMFQLGAEAKELSEALEKHAETEMGQTEKQRKSESLPPKKKSPSTSMELPPLQVSNGIIDPLPISKEKEAVLSRTRPSWLPPKSKEEEKRHLKEYQQMMRRSQEAERKRVQKERAEEEARHKLQNEFSNEWESKIIPNWNRAVRAPETRQLWWKGVAPRCRGQVWALAVGNPLAVSAETYRLALKRAKEIEDGLKKAPTMYSARQRDIFVAIRRDAQLTFPELKIFQETGPLHGALIDVLMAYSMYRSDVGYIYGVHTVAGMLLLNQSPEQAFISLANMLNRPLPLSFFTRDDGAISRFYTLFLKMFHYKLPSLYRHMHQNLRIDPSQYVEPMFLTLFALQCPPDITSRIWDIYAFEGDDFLIRTAVAIMTILESKLYGDTNDILKVLGWNATSQLMLGKEDEFIEIVRSAGREDRTGSE</sequence>
<dbReference type="SUPFAM" id="SSF47923">
    <property type="entry name" value="Ypt/Rab-GAP domain of gyp1p"/>
    <property type="match status" value="2"/>
</dbReference>
<protein>
    <submittedName>
        <fullName evidence="4">Similar to TBC domain-containing protein C23D3.03c acc. no. Q09844</fullName>
    </submittedName>
</protein>
<evidence type="ECO:0000256" key="2">
    <source>
        <dbReference type="SAM" id="MobiDB-lite"/>
    </source>
</evidence>
<feature type="region of interest" description="Disordered" evidence="2">
    <location>
        <begin position="1"/>
        <end position="245"/>
    </location>
</feature>
<dbReference type="InterPro" id="IPR035969">
    <property type="entry name" value="Rab-GAP_TBC_sf"/>
</dbReference>
<dbReference type="Gene3D" id="1.10.10.750">
    <property type="entry name" value="Ypt/Rab-GAP domain of gyp1p, domain 1"/>
    <property type="match status" value="1"/>
</dbReference>